<dbReference type="GO" id="GO:0003677">
    <property type="term" value="F:DNA binding"/>
    <property type="evidence" value="ECO:0007669"/>
    <property type="project" value="InterPro"/>
</dbReference>
<accession>A0A8S1RL07</accession>
<dbReference type="OrthoDB" id="1711442at2759"/>
<reference evidence="2" key="1">
    <citation type="submission" date="2021-01" db="EMBL/GenBank/DDBJ databases">
        <authorList>
            <consortium name="Genoscope - CEA"/>
            <person name="William W."/>
        </authorList>
    </citation>
    <scope>NUCLEOTIDE SEQUENCE</scope>
</reference>
<evidence type="ECO:0000313" key="3">
    <source>
        <dbReference type="Proteomes" id="UP000692954"/>
    </source>
</evidence>
<dbReference type="InterPro" id="IPR022649">
    <property type="entry name" value="Pr_cel_nuc_antig_C"/>
</dbReference>
<dbReference type="AlphaFoldDB" id="A0A8S1RL07"/>
<proteinExistence type="predicted"/>
<feature type="domain" description="Proliferating cell nuclear antigen PCNA C-terminal" evidence="1">
    <location>
        <begin position="10"/>
        <end position="70"/>
    </location>
</feature>
<dbReference type="EMBL" id="CAJJDN010000199">
    <property type="protein sequence ID" value="CAD8128866.1"/>
    <property type="molecule type" value="Genomic_DNA"/>
</dbReference>
<keyword evidence="3" id="KW-1185">Reference proteome</keyword>
<comment type="caution">
    <text evidence="2">The sequence shown here is derived from an EMBL/GenBank/DDBJ whole genome shotgun (WGS) entry which is preliminary data.</text>
</comment>
<evidence type="ECO:0000313" key="2">
    <source>
        <dbReference type="EMBL" id="CAD8128866.1"/>
    </source>
</evidence>
<sequence length="77" mass="9109">MSENFLFVQIRRESRVQYQRTSQFLQVFNQFNIASAFFNSVTLFMSQELPLIVENLIEEIGTLRLYLASKINDQQSQ</sequence>
<dbReference type="GO" id="GO:0006275">
    <property type="term" value="P:regulation of DNA replication"/>
    <property type="evidence" value="ECO:0007669"/>
    <property type="project" value="InterPro"/>
</dbReference>
<dbReference type="Proteomes" id="UP000692954">
    <property type="component" value="Unassembled WGS sequence"/>
</dbReference>
<name>A0A8S1RL07_9CILI</name>
<dbReference type="Pfam" id="PF02747">
    <property type="entry name" value="PCNA_C"/>
    <property type="match status" value="1"/>
</dbReference>
<protein>
    <recommendedName>
        <fullName evidence="1">Proliferating cell nuclear antigen PCNA C-terminal domain-containing protein</fullName>
    </recommendedName>
</protein>
<gene>
    <name evidence="2" type="ORF">PSON_ATCC_30995.1.T1990010</name>
</gene>
<organism evidence="2 3">
    <name type="scientific">Paramecium sonneborni</name>
    <dbReference type="NCBI Taxonomy" id="65129"/>
    <lineage>
        <taxon>Eukaryota</taxon>
        <taxon>Sar</taxon>
        <taxon>Alveolata</taxon>
        <taxon>Ciliophora</taxon>
        <taxon>Intramacronucleata</taxon>
        <taxon>Oligohymenophorea</taxon>
        <taxon>Peniculida</taxon>
        <taxon>Parameciidae</taxon>
        <taxon>Paramecium</taxon>
    </lineage>
</organism>
<evidence type="ECO:0000259" key="1">
    <source>
        <dbReference type="Pfam" id="PF02747"/>
    </source>
</evidence>